<evidence type="ECO:0000256" key="2">
    <source>
        <dbReference type="ARBA" id="ARBA00001946"/>
    </source>
</evidence>
<feature type="compositionally biased region" description="Low complexity" evidence="20">
    <location>
        <begin position="400"/>
        <end position="414"/>
    </location>
</feature>
<keyword evidence="7" id="KW-0493">Microtubule</keyword>
<dbReference type="Gene3D" id="3.30.565.10">
    <property type="entry name" value="Histidine kinase-like ATPase, C-terminal domain"/>
    <property type="match status" value="1"/>
</dbReference>
<dbReference type="AlphaFoldDB" id="A0AAP0CR21"/>
<dbReference type="CDD" id="cd16928">
    <property type="entry name" value="HATPase_GyrB-like"/>
    <property type="match status" value="1"/>
</dbReference>
<keyword evidence="12 18" id="KW-0799">Topoisomerase</keyword>
<dbReference type="SMART" id="SM00387">
    <property type="entry name" value="HATPase_c"/>
    <property type="match status" value="1"/>
</dbReference>
<evidence type="ECO:0000256" key="15">
    <source>
        <dbReference type="ARBA" id="ARBA00023212"/>
    </source>
</evidence>
<comment type="subcellular location">
    <subcellularLocation>
        <location evidence="3">Cytoplasm</location>
        <location evidence="3">Cytoskeleton</location>
    </subcellularLocation>
</comment>
<dbReference type="InterPro" id="IPR014721">
    <property type="entry name" value="Ribsml_uS5_D2-typ_fold_subgr"/>
</dbReference>
<dbReference type="PROSITE" id="PS00177">
    <property type="entry name" value="TOPOISOMERASE_II"/>
    <property type="match status" value="1"/>
</dbReference>
<dbReference type="CDD" id="cd00822">
    <property type="entry name" value="TopoII_Trans_DNA_gyrase"/>
    <property type="match status" value="1"/>
</dbReference>
<dbReference type="FunFam" id="3.30.565.10:FF:000002">
    <property type="entry name" value="DNA gyrase subunit B"/>
    <property type="match status" value="1"/>
</dbReference>
<dbReference type="InterPro" id="IPR013759">
    <property type="entry name" value="Topo_IIA_B_C"/>
</dbReference>
<evidence type="ECO:0000256" key="8">
    <source>
        <dbReference type="ARBA" id="ARBA00022723"/>
    </source>
</evidence>
<dbReference type="EMBL" id="JBCNJP010000023">
    <property type="protein sequence ID" value="KAK9057759.1"/>
    <property type="molecule type" value="Genomic_DNA"/>
</dbReference>
<keyword evidence="10 18" id="KW-0067">ATP-binding</keyword>
<dbReference type="EC" id="5.6.2.2" evidence="18"/>
<dbReference type="PROSITE" id="PS50880">
    <property type="entry name" value="TOPRIM"/>
    <property type="match status" value="1"/>
</dbReference>
<comment type="caution">
    <text evidence="22">The sequence shown here is derived from an EMBL/GenBank/DDBJ whole genome shotgun (WGS) entry which is preliminary data.</text>
</comment>
<evidence type="ECO:0000256" key="14">
    <source>
        <dbReference type="ARBA" id="ARBA00023125"/>
    </source>
</evidence>
<evidence type="ECO:0000256" key="19">
    <source>
        <dbReference type="SAM" id="Coils"/>
    </source>
</evidence>
<keyword evidence="6" id="KW-0963">Cytoplasm</keyword>
<evidence type="ECO:0000256" key="16">
    <source>
        <dbReference type="ARBA" id="ARBA00023235"/>
    </source>
</evidence>
<feature type="coiled-coil region" evidence="19">
    <location>
        <begin position="211"/>
        <end position="346"/>
    </location>
</feature>
<sequence length="1115" mass="125149">MATIQSTNASLSDSSPSLKKSPSFRYGRKKSISRTATEIDDIINQLHGSDPVRFELNRLENQLRDKDRELGDAYTEIKALKYQEHLKEKAVEELNDELSKLDEKLKKTESLLESKNLEIKKISDDKKQALSAQFAAEATLRRVHAAQKDDEMPPIEAIIAPLEAELKLARMELSKLHDDNKALDRVSKSKEIALLEAERTVNIAMAKASMVDDLQNKNQELMKQVDICQEENRILDKMNRQKVSEVERLTQTVRELEEAILAGGTAANIVRDYERRMQEINEEKKILDRELARAKISANRVAVVIANDWKDADNKVMPVKQWLEERRVLQGEMQHLKEKLTVAERTAKAEAQLKEKYHLRFKVLEERLKSSSGKNVSCVTPERPMSNGRSQRQSLGGVDNLSRSSSSRFSSRNLSRNRSISSKVYDCSKLVDSDKLFPCGDDHANKSKSNPEDFVSGMLYDMLQKEVLNLQKACHQKDQNLKEKDTTIEMLSRNVETLNRAMEVENKKTRREISIMEKEIAVMRVDKGRESRMVRRPSAPRSNLGARTLFTNRVLAPSVLVPPRSFMSTSSSSVTEVRKGKEGPENYGSENIQILEGLDAVRKRPGMYIGSTGFRGLHHLVYEILDNAVDEAQAGFASKVDIVLLADGSVCITDNGRGIPIDLHPGSKKSGVETVLTVLHAGGKFGGASSGYKVSGGLHGVGLSVVNALSETLEVTVWRDGKECHQSYTRGKPHEPLTSMDLPHNLKDRTGTCIKFWPDSEIFTSGMEFDYDTIAARVRERAFLVPGLTITMRKEDEDPEKNRNDEYCFAGGLVEYVKWLNADKQPLHDILSFRKEADEISIDVAFQWCSDAYSDTMLGYANSIRTVDGGTHIEGLKASLTRTLNNLGKKSKLIKEKDISLSGEHVREGLTCVISVKLPNPEFEGQTKTRLGNPEVRRMVDQSLQEFLTEYLELNPDVLDLILSKSLNALKAAQAAKRARELERQKGVLRVSSLPGKLADCSATDPEKAEIFIVEGDSAGGSAKQGRDKNFQAILPLKGKILNVERKDEAAMYKNEEIQSLIRALGLGVKGEDFKKDGLRYHKIIILTDADVDGAHIRTLLLTFFYRYQVSEIIF</sequence>
<evidence type="ECO:0000256" key="12">
    <source>
        <dbReference type="ARBA" id="ARBA00023029"/>
    </source>
</evidence>
<keyword evidence="23" id="KW-1185">Reference proteome</keyword>
<protein>
    <recommendedName>
        <fullName evidence="18">DNA topoisomerase 2</fullName>
        <ecNumber evidence="18">5.6.2.2</ecNumber>
    </recommendedName>
</protein>
<feature type="region of interest" description="Disordered" evidence="20">
    <location>
        <begin position="1"/>
        <end position="32"/>
    </location>
</feature>
<evidence type="ECO:0000256" key="17">
    <source>
        <dbReference type="ARBA" id="ARBA00063759"/>
    </source>
</evidence>
<feature type="coiled-coil region" evidence="19">
    <location>
        <begin position="56"/>
        <end position="125"/>
    </location>
</feature>
<dbReference type="GO" id="GO:0003918">
    <property type="term" value="F:DNA topoisomerase type II (double strand cut, ATP-hydrolyzing) activity"/>
    <property type="evidence" value="ECO:0007669"/>
    <property type="project" value="UniProtKB-UniRule"/>
</dbReference>
<dbReference type="Pfam" id="PF01751">
    <property type="entry name" value="Toprim"/>
    <property type="match status" value="1"/>
</dbReference>
<evidence type="ECO:0000256" key="11">
    <source>
        <dbReference type="ARBA" id="ARBA00022842"/>
    </source>
</evidence>
<keyword evidence="14 18" id="KW-0238">DNA-binding</keyword>
<evidence type="ECO:0000256" key="6">
    <source>
        <dbReference type="ARBA" id="ARBA00022490"/>
    </source>
</evidence>
<comment type="function">
    <text evidence="18">Control of topological states of DNA by transient breakage and subsequent rejoining of DNA strands. Topoisomerase II makes double-strand breaks.</text>
</comment>
<dbReference type="InterPro" id="IPR001241">
    <property type="entry name" value="Topo_IIA"/>
</dbReference>
<dbReference type="InterPro" id="IPR018522">
    <property type="entry name" value="TopoIIA_CS"/>
</dbReference>
<dbReference type="SMART" id="SM00433">
    <property type="entry name" value="TOP2c"/>
    <property type="match status" value="1"/>
</dbReference>
<comment type="subunit">
    <text evidence="17">Made up of two chains. The A chain is responsible for DNA breakage and rejoining; the B chain catalyzes ATP hydrolysis.</text>
</comment>
<dbReference type="PRINTS" id="PR01159">
    <property type="entry name" value="DNAGYRASEB"/>
</dbReference>
<dbReference type="GO" id="GO:0003677">
    <property type="term" value="F:DNA binding"/>
    <property type="evidence" value="ECO:0007669"/>
    <property type="project" value="UniProtKB-UniRule"/>
</dbReference>
<keyword evidence="8" id="KW-0479">Metal-binding</keyword>
<dbReference type="PRINTS" id="PR00418">
    <property type="entry name" value="TPI2FAMILY"/>
</dbReference>
<dbReference type="PANTHER" id="PTHR45866:SF1">
    <property type="entry name" value="DNA GYRASE SUBUNIT B, MITOCHONDRIAL"/>
    <property type="match status" value="1"/>
</dbReference>
<comment type="similarity">
    <text evidence="5">Belongs to the type II topoisomerase GyrB family.</text>
</comment>
<dbReference type="GO" id="GO:0005524">
    <property type="term" value="F:ATP binding"/>
    <property type="evidence" value="ECO:0007669"/>
    <property type="project" value="UniProtKB-UniRule"/>
</dbReference>
<dbReference type="Pfam" id="PF00204">
    <property type="entry name" value="DNA_gyraseB"/>
    <property type="match status" value="1"/>
</dbReference>
<evidence type="ECO:0000256" key="7">
    <source>
        <dbReference type="ARBA" id="ARBA00022701"/>
    </source>
</evidence>
<dbReference type="InterPro" id="IPR013506">
    <property type="entry name" value="Topo_IIA_bsu_dom2"/>
</dbReference>
<dbReference type="PANTHER" id="PTHR45866">
    <property type="entry name" value="DNA GYRASE/TOPOISOMERASE SUBUNIT B"/>
    <property type="match status" value="1"/>
</dbReference>
<comment type="subunit">
    <text evidence="18">Homodimer.</text>
</comment>
<dbReference type="InterPro" id="IPR003594">
    <property type="entry name" value="HATPase_dom"/>
</dbReference>
<evidence type="ECO:0000256" key="13">
    <source>
        <dbReference type="ARBA" id="ARBA00023054"/>
    </source>
</evidence>
<reference evidence="22 23" key="1">
    <citation type="submission" date="2024-04" db="EMBL/GenBank/DDBJ databases">
        <title>The reference genome of an endangered Asteraceae, Deinandra increscens subsp. villosa, native to the Central Coast of California.</title>
        <authorList>
            <person name="Guilliams M."/>
            <person name="Hasenstab-Lehman K."/>
            <person name="Meyer R."/>
            <person name="Mcevoy S."/>
        </authorList>
    </citation>
    <scope>NUCLEOTIDE SEQUENCE [LARGE SCALE GENOMIC DNA]</scope>
    <source>
        <tissue evidence="22">Leaf</tissue>
    </source>
</reference>
<keyword evidence="16 18" id="KW-0413">Isomerase</keyword>
<proteinExistence type="inferred from homology"/>
<gene>
    <name evidence="22" type="ORF">SSX86_022597</name>
</gene>
<feature type="compositionally biased region" description="Low complexity" evidence="20">
    <location>
        <begin position="10"/>
        <end position="23"/>
    </location>
</feature>
<dbReference type="FunFam" id="3.30.230.10:FF:000005">
    <property type="entry name" value="DNA gyrase subunit B"/>
    <property type="match status" value="1"/>
</dbReference>
<dbReference type="NCBIfam" id="NF004189">
    <property type="entry name" value="PRK05644.1"/>
    <property type="match status" value="1"/>
</dbReference>
<comment type="similarity">
    <text evidence="4">Belongs to the MAP70 family.</text>
</comment>
<dbReference type="InterPro" id="IPR006171">
    <property type="entry name" value="TOPRIM_dom"/>
</dbReference>
<feature type="coiled-coil region" evidence="19">
    <location>
        <begin position="481"/>
        <end position="519"/>
    </location>
</feature>
<dbReference type="Gene3D" id="3.40.50.670">
    <property type="match status" value="1"/>
</dbReference>
<dbReference type="GO" id="GO:0006265">
    <property type="term" value="P:DNA topological change"/>
    <property type="evidence" value="ECO:0007669"/>
    <property type="project" value="UniProtKB-UniRule"/>
</dbReference>
<dbReference type="Pfam" id="PF07058">
    <property type="entry name" value="MAP70"/>
    <property type="match status" value="2"/>
</dbReference>
<keyword evidence="11" id="KW-0460">Magnesium</keyword>
<dbReference type="Gene3D" id="3.30.230.10">
    <property type="match status" value="1"/>
</dbReference>
<dbReference type="InterPro" id="IPR009768">
    <property type="entry name" value="MAP70"/>
</dbReference>
<evidence type="ECO:0000259" key="21">
    <source>
        <dbReference type="PROSITE" id="PS50880"/>
    </source>
</evidence>
<dbReference type="Proteomes" id="UP001408789">
    <property type="component" value="Unassembled WGS sequence"/>
</dbReference>
<dbReference type="InterPro" id="IPR020568">
    <property type="entry name" value="Ribosomal_Su5_D2-typ_SF"/>
</dbReference>
<accession>A0AAP0CR21</accession>
<dbReference type="GO" id="GO:0046872">
    <property type="term" value="F:metal ion binding"/>
    <property type="evidence" value="ECO:0007669"/>
    <property type="project" value="UniProtKB-KW"/>
</dbReference>
<dbReference type="SUPFAM" id="SSF56719">
    <property type="entry name" value="Type II DNA topoisomerase"/>
    <property type="match status" value="1"/>
</dbReference>
<dbReference type="InterPro" id="IPR036890">
    <property type="entry name" value="HATPase_C_sf"/>
</dbReference>
<feature type="region of interest" description="Disordered" evidence="20">
    <location>
        <begin position="373"/>
        <end position="414"/>
    </location>
</feature>
<keyword evidence="13 19" id="KW-0175">Coiled coil</keyword>
<evidence type="ECO:0000256" key="3">
    <source>
        <dbReference type="ARBA" id="ARBA00004245"/>
    </source>
</evidence>
<organism evidence="22 23">
    <name type="scientific">Deinandra increscens subsp. villosa</name>
    <dbReference type="NCBI Taxonomy" id="3103831"/>
    <lineage>
        <taxon>Eukaryota</taxon>
        <taxon>Viridiplantae</taxon>
        <taxon>Streptophyta</taxon>
        <taxon>Embryophyta</taxon>
        <taxon>Tracheophyta</taxon>
        <taxon>Spermatophyta</taxon>
        <taxon>Magnoliopsida</taxon>
        <taxon>eudicotyledons</taxon>
        <taxon>Gunneridae</taxon>
        <taxon>Pentapetalae</taxon>
        <taxon>asterids</taxon>
        <taxon>campanulids</taxon>
        <taxon>Asterales</taxon>
        <taxon>Asteraceae</taxon>
        <taxon>Asteroideae</taxon>
        <taxon>Heliantheae alliance</taxon>
        <taxon>Madieae</taxon>
        <taxon>Madiinae</taxon>
        <taxon>Deinandra</taxon>
    </lineage>
</organism>
<comment type="catalytic activity">
    <reaction evidence="1 18">
        <text>ATP-dependent breakage, passage and rejoining of double-stranded DNA.</text>
        <dbReference type="EC" id="5.6.2.2"/>
    </reaction>
</comment>
<evidence type="ECO:0000256" key="5">
    <source>
        <dbReference type="ARBA" id="ARBA00010708"/>
    </source>
</evidence>
<comment type="cofactor">
    <cofactor evidence="2">
        <name>Mg(2+)</name>
        <dbReference type="ChEBI" id="CHEBI:18420"/>
    </cofactor>
</comment>
<dbReference type="SUPFAM" id="SSF54211">
    <property type="entry name" value="Ribosomal protein S5 domain 2-like"/>
    <property type="match status" value="1"/>
</dbReference>
<evidence type="ECO:0000256" key="9">
    <source>
        <dbReference type="ARBA" id="ARBA00022741"/>
    </source>
</evidence>
<evidence type="ECO:0000313" key="23">
    <source>
        <dbReference type="Proteomes" id="UP001408789"/>
    </source>
</evidence>
<dbReference type="GO" id="GO:0008017">
    <property type="term" value="F:microtubule binding"/>
    <property type="evidence" value="ECO:0007669"/>
    <property type="project" value="InterPro"/>
</dbReference>
<evidence type="ECO:0000256" key="10">
    <source>
        <dbReference type="ARBA" id="ARBA00022840"/>
    </source>
</evidence>
<dbReference type="SUPFAM" id="SSF55874">
    <property type="entry name" value="ATPase domain of HSP90 chaperone/DNA topoisomerase II/histidine kinase"/>
    <property type="match status" value="1"/>
</dbReference>
<dbReference type="InterPro" id="IPR013760">
    <property type="entry name" value="Topo_IIA-like_dom_sf"/>
</dbReference>
<keyword evidence="15" id="KW-0206">Cytoskeleton</keyword>
<evidence type="ECO:0000256" key="20">
    <source>
        <dbReference type="SAM" id="MobiDB-lite"/>
    </source>
</evidence>
<comment type="similarity">
    <text evidence="18">Belongs to the type II topoisomerase family.</text>
</comment>
<evidence type="ECO:0000313" key="22">
    <source>
        <dbReference type="EMBL" id="KAK9057759.1"/>
    </source>
</evidence>
<evidence type="ECO:0000256" key="1">
    <source>
        <dbReference type="ARBA" id="ARBA00000185"/>
    </source>
</evidence>
<evidence type="ECO:0000256" key="18">
    <source>
        <dbReference type="RuleBase" id="RU362094"/>
    </source>
</evidence>
<dbReference type="GO" id="GO:0007010">
    <property type="term" value="P:cytoskeleton organization"/>
    <property type="evidence" value="ECO:0007669"/>
    <property type="project" value="InterPro"/>
</dbReference>
<feature type="domain" description="Toprim" evidence="21">
    <location>
        <begin position="1009"/>
        <end position="1115"/>
    </location>
</feature>
<name>A0AAP0CR21_9ASTR</name>
<dbReference type="InterPro" id="IPR000565">
    <property type="entry name" value="Topo_IIA_B"/>
</dbReference>
<evidence type="ECO:0000256" key="4">
    <source>
        <dbReference type="ARBA" id="ARBA00008825"/>
    </source>
</evidence>
<dbReference type="Pfam" id="PF02518">
    <property type="entry name" value="HATPase_c"/>
    <property type="match status" value="1"/>
</dbReference>
<dbReference type="GO" id="GO:0005874">
    <property type="term" value="C:microtubule"/>
    <property type="evidence" value="ECO:0007669"/>
    <property type="project" value="UniProtKB-KW"/>
</dbReference>
<keyword evidence="9 18" id="KW-0547">Nucleotide-binding</keyword>